<evidence type="ECO:0000256" key="1">
    <source>
        <dbReference type="SAM" id="SignalP"/>
    </source>
</evidence>
<dbReference type="SUPFAM" id="SSF48695">
    <property type="entry name" value="Multiheme cytochromes"/>
    <property type="match status" value="2"/>
</dbReference>
<keyword evidence="4" id="KW-1185">Reference proteome</keyword>
<dbReference type="Pfam" id="PF22113">
    <property type="entry name" value="Mtrc-MtrF_II-IV_dom"/>
    <property type="match status" value="2"/>
</dbReference>
<dbReference type="NCBIfam" id="TIGR03507">
    <property type="entry name" value="decahem_SO1788"/>
    <property type="match status" value="1"/>
</dbReference>
<dbReference type="Gene3D" id="1.10.720.180">
    <property type="match status" value="1"/>
</dbReference>
<dbReference type="RefSeq" id="WP_135870491.1">
    <property type="nucleotide sequence ID" value="NZ_SRSC01000003.1"/>
</dbReference>
<feature type="domain" description="Outer membrane cytochrome MtrC/MtrF-like" evidence="2">
    <location>
        <begin position="632"/>
        <end position="891"/>
    </location>
</feature>
<proteinExistence type="predicted"/>
<dbReference type="AlphaFoldDB" id="A0A4V3NZB5"/>
<sequence length="921" mass="96725">MQRKVLGKFSSFLIASTAAAALFLGGCEGDRGPKGEPGAPGGAFTNLSTATTDQLANITFDQNASTVDSVTIQSPPVVTFTLKTTSGQAVEGIGSRDTTGRLNNLGFSLAKLIPASNGTPSHWVNYIVTTVPTGGTAAAASRPTSDREGKLEYLGNGKYRYTFARDVKLIQGQVNAMTFTGNNRRNDLGDLTYDPSKTHRLVVAYGGNIPGTSPAVAYKNAINLVYDFVPATGTRVTSSTSNAAQRNIVLTKYCNECHGNPGDPNNLNEQGWGLGVTTPHLDRVDTRYCAICHTSQRAYGRAISTATSGAFTGNTYVTADVSTADPSTDEAQILGEFVTMVHKIHMGSNLTLTGYSYAGVHFNEVAYPQSAALCRKCHRADTAKEQAVTPQGNNWRTMPSRKACGACHDNVHFSTGTITPTTTNPATTHPVQLNDASCNACHTPTAITESHAQAIVTPLNPEAPAGLTSFTYDLASATVDASNNLAIKFRILNQATNTPITLATPAAGLTVALPGFTGSPSFLLAYAMPQLETGTAIPADYNNLGKVAAQPDAISIATLLNTNNAATGSITGPDGSGYYTATINAASAFPAGAKMRAVAMQSYFTQTGFDNSIAGRHARAVIVPVTGDAVRRTVVDPDKCKNCHEFFEAHGGQRVYQTQVCVTCHNPNLTTSGRTISNTKLSGFNFTPVQLSILTTWDPAFNKTTAGYALTFPEFSNNFKDLIHGIHAGATRTDPIRDVRNGPSAGITLIAGEEITFPNMLGNCEACHISQQSYTPDVVSALAPRALPSTQVTRSAASIATPSTTTLTAARASVPNDQDLVVAPITAACVSCHDTPLAKAHMQANGAQLGAALNGPSYTDMGVVRTDLPSLTEQCALCHGQGKVADVITMHAANRPAVVSVAPTTTTTSATKALIKQMLNW</sequence>
<protein>
    <submittedName>
        <fullName evidence="3">OmcA/MtrC family decaheme c-type cytochrome</fullName>
    </submittedName>
</protein>
<evidence type="ECO:0000313" key="3">
    <source>
        <dbReference type="EMBL" id="TGU71052.1"/>
    </source>
</evidence>
<comment type="caution">
    <text evidence="3">The sequence shown here is derived from an EMBL/GenBank/DDBJ whole genome shotgun (WGS) entry which is preliminary data.</text>
</comment>
<name>A0A4V3NZB5_9BACT</name>
<dbReference type="InterPro" id="IPR054337">
    <property type="entry name" value="Mtrc-MtrF-like_dom_II/IV"/>
</dbReference>
<feature type="chain" id="PRO_5020323500" evidence="1">
    <location>
        <begin position="21"/>
        <end position="921"/>
    </location>
</feature>
<evidence type="ECO:0000259" key="2">
    <source>
        <dbReference type="Pfam" id="PF22113"/>
    </source>
</evidence>
<gene>
    <name evidence="3" type="ORF">E4633_11935</name>
</gene>
<dbReference type="InterPro" id="IPR036280">
    <property type="entry name" value="Multihaem_cyt_sf"/>
</dbReference>
<reference evidence="3 4" key="1">
    <citation type="submission" date="2019-04" db="EMBL/GenBank/DDBJ databases">
        <title>Geobacter oryzae sp. nov., ferric-reducing bacteria isolated from paddy soil.</title>
        <authorList>
            <person name="Xu Z."/>
            <person name="Masuda Y."/>
            <person name="Itoh H."/>
            <person name="Senoo K."/>
        </authorList>
    </citation>
    <scope>NUCLEOTIDE SEQUENCE [LARGE SCALE GENOMIC DNA]</scope>
    <source>
        <strain evidence="3 4">Red111</strain>
    </source>
</reference>
<dbReference type="Proteomes" id="UP000306416">
    <property type="component" value="Unassembled WGS sequence"/>
</dbReference>
<evidence type="ECO:0000313" key="4">
    <source>
        <dbReference type="Proteomes" id="UP000306416"/>
    </source>
</evidence>
<dbReference type="PROSITE" id="PS51257">
    <property type="entry name" value="PROKAR_LIPOPROTEIN"/>
    <property type="match status" value="1"/>
</dbReference>
<feature type="signal peptide" evidence="1">
    <location>
        <begin position="1"/>
        <end position="20"/>
    </location>
</feature>
<dbReference type="EMBL" id="SRSC01000003">
    <property type="protein sequence ID" value="TGU71052.1"/>
    <property type="molecule type" value="Genomic_DNA"/>
</dbReference>
<keyword evidence="1" id="KW-0732">Signal</keyword>
<dbReference type="InterPro" id="IPR020014">
    <property type="entry name" value="Decahaem_cyt-c_OmcA/MtrC"/>
</dbReference>
<feature type="domain" description="Outer membrane cytochrome MtrC/MtrF-like" evidence="2">
    <location>
        <begin position="246"/>
        <end position="451"/>
    </location>
</feature>
<accession>A0A4V3NZB5</accession>
<organism evidence="3 4">
    <name type="scientific">Geomonas terrae</name>
    <dbReference type="NCBI Taxonomy" id="2562681"/>
    <lineage>
        <taxon>Bacteria</taxon>
        <taxon>Pseudomonadati</taxon>
        <taxon>Thermodesulfobacteriota</taxon>
        <taxon>Desulfuromonadia</taxon>
        <taxon>Geobacterales</taxon>
        <taxon>Geobacteraceae</taxon>
        <taxon>Geomonas</taxon>
    </lineage>
</organism>